<protein>
    <recommendedName>
        <fullName evidence="4">DUF4811 domain-containing protein</fullName>
    </recommendedName>
</protein>
<comment type="caution">
    <text evidence="2">The sequence shown here is derived from an EMBL/GenBank/DDBJ whole genome shotgun (WGS) entry which is preliminary data.</text>
</comment>
<dbReference type="EMBL" id="BCMG01000012">
    <property type="protein sequence ID" value="GAX02096.1"/>
    <property type="molecule type" value="Genomic_DNA"/>
</dbReference>
<dbReference type="InterPro" id="IPR032083">
    <property type="entry name" value="DUF4811"/>
</dbReference>
<evidence type="ECO:0008006" key="4">
    <source>
        <dbReference type="Google" id="ProtNLM"/>
    </source>
</evidence>
<dbReference type="AlphaFoldDB" id="A0A1Z5IK77"/>
<dbReference type="RefSeq" id="WP_089137180.1">
    <property type="nucleotide sequence ID" value="NZ_BCMG01000012.1"/>
</dbReference>
<evidence type="ECO:0000313" key="2">
    <source>
        <dbReference type="EMBL" id="GAX02096.1"/>
    </source>
</evidence>
<gene>
    <name evidence="2" type="ORF">IWT126_02160</name>
</gene>
<keyword evidence="1" id="KW-0472">Membrane</keyword>
<evidence type="ECO:0000313" key="3">
    <source>
        <dbReference type="Proteomes" id="UP000198402"/>
    </source>
</evidence>
<dbReference type="Pfam" id="PF16069">
    <property type="entry name" value="DUF4811"/>
    <property type="match status" value="1"/>
</dbReference>
<proteinExistence type="predicted"/>
<reference evidence="2 3" key="1">
    <citation type="submission" date="2015-11" db="EMBL/GenBank/DDBJ databases">
        <title>Draft genome sequences of new species of the genus Lactobacillus isolated from orchardgrass silage.</title>
        <authorList>
            <person name="Tohno M."/>
            <person name="Tanizawa Y."/>
            <person name="Arita M."/>
        </authorList>
    </citation>
    <scope>NUCLEOTIDE SEQUENCE [LARGE SCALE GENOMIC DNA]</scope>
    <source>
        <strain evidence="2 3">IWT126</strain>
    </source>
</reference>
<keyword evidence="1" id="KW-1133">Transmembrane helix</keyword>
<keyword evidence="1" id="KW-0812">Transmembrane</keyword>
<sequence length="288" mass="32755">MIYIFLFVVITLFCISAVAMFLNKRYIGTTLLTLLLVIGSLGLIAKNDNDHLGMHVTEETTTQKLASSYHSPLPFLVYKQLGTTDQMKERVYSYRVAGQSKRQETKLDHFKIQVTRSNQSGDHAKLVKTVKQYQYKNNLWHSLFLGSKAKRTKSTSYVFEVPQDWLVLESKQAKRLPKVAKELQVQATQTGEREVKQRVTQLVTQQVKAQAPAVITAQMKAKVSADPSLMQDQTQFRALQQQVTTQVTASLTRKVTKQVEAKELPKIKQQVTAKAKSKLIQTLRQELE</sequence>
<organism evidence="2 3">
    <name type="scientific">Secundilactobacillus silagei JCM 19001</name>
    <dbReference type="NCBI Taxonomy" id="1302250"/>
    <lineage>
        <taxon>Bacteria</taxon>
        <taxon>Bacillati</taxon>
        <taxon>Bacillota</taxon>
        <taxon>Bacilli</taxon>
        <taxon>Lactobacillales</taxon>
        <taxon>Lactobacillaceae</taxon>
        <taxon>Secundilactobacillus</taxon>
    </lineage>
</organism>
<name>A0A1Z5IK77_9LACO</name>
<dbReference type="Proteomes" id="UP000198402">
    <property type="component" value="Unassembled WGS sequence"/>
</dbReference>
<accession>A0A1Z5IK77</accession>
<evidence type="ECO:0000256" key="1">
    <source>
        <dbReference type="SAM" id="Phobius"/>
    </source>
</evidence>
<keyword evidence="3" id="KW-1185">Reference proteome</keyword>
<dbReference type="OrthoDB" id="2249491at2"/>
<feature type="transmembrane region" description="Helical" evidence="1">
    <location>
        <begin position="26"/>
        <end position="45"/>
    </location>
</feature>
<dbReference type="STRING" id="1302250.GCA_001313225_02679"/>